<name>A0AAV8XW73_9CUCU</name>
<evidence type="ECO:0000313" key="2">
    <source>
        <dbReference type="Proteomes" id="UP001162162"/>
    </source>
</evidence>
<dbReference type="InterPro" id="IPR029058">
    <property type="entry name" value="AB_hydrolase_fold"/>
</dbReference>
<proteinExistence type="predicted"/>
<protein>
    <recommendedName>
        <fullName evidence="3">Kynurenine formamidase</fullName>
    </recommendedName>
</protein>
<sequence>MNIINWVIVNVEELPVFLGGIAGAKVNKKCNKYMVEYQRGIYLSGHSVGSQLVAALFENFIPSLPIEDQKLIKAAFLLCGVYDLLPLVETEVNILCRLDETSAKASSPLFMTLSAPEDTWWPNKMPLHLWNGEKVQRLPFRFGTKVQLHLRKDVDHFNIIEKLAEEDFELTKLIVEVINDH</sequence>
<keyword evidence="2" id="KW-1185">Reference proteome</keyword>
<evidence type="ECO:0008006" key="3">
    <source>
        <dbReference type="Google" id="ProtNLM"/>
    </source>
</evidence>
<organism evidence="1 2">
    <name type="scientific">Aromia moschata</name>
    <dbReference type="NCBI Taxonomy" id="1265417"/>
    <lineage>
        <taxon>Eukaryota</taxon>
        <taxon>Metazoa</taxon>
        <taxon>Ecdysozoa</taxon>
        <taxon>Arthropoda</taxon>
        <taxon>Hexapoda</taxon>
        <taxon>Insecta</taxon>
        <taxon>Pterygota</taxon>
        <taxon>Neoptera</taxon>
        <taxon>Endopterygota</taxon>
        <taxon>Coleoptera</taxon>
        <taxon>Polyphaga</taxon>
        <taxon>Cucujiformia</taxon>
        <taxon>Chrysomeloidea</taxon>
        <taxon>Cerambycidae</taxon>
        <taxon>Cerambycinae</taxon>
        <taxon>Callichromatini</taxon>
        <taxon>Aromia</taxon>
    </lineage>
</organism>
<dbReference type="AlphaFoldDB" id="A0AAV8XW73"/>
<evidence type="ECO:0000313" key="1">
    <source>
        <dbReference type="EMBL" id="KAJ8942778.1"/>
    </source>
</evidence>
<dbReference type="EMBL" id="JAPWTK010000314">
    <property type="protein sequence ID" value="KAJ8942778.1"/>
    <property type="molecule type" value="Genomic_DNA"/>
</dbReference>
<dbReference type="SUPFAM" id="SSF53474">
    <property type="entry name" value="alpha/beta-Hydrolases"/>
    <property type="match status" value="1"/>
</dbReference>
<gene>
    <name evidence="1" type="ORF">NQ318_002938</name>
</gene>
<dbReference type="Proteomes" id="UP001162162">
    <property type="component" value="Unassembled WGS sequence"/>
</dbReference>
<comment type="caution">
    <text evidence="1">The sequence shown here is derived from an EMBL/GenBank/DDBJ whole genome shotgun (WGS) entry which is preliminary data.</text>
</comment>
<accession>A0AAV8XW73</accession>
<reference evidence="1" key="1">
    <citation type="journal article" date="2023" name="Insect Mol. Biol.">
        <title>Genome sequencing provides insights into the evolution of gene families encoding plant cell wall-degrading enzymes in longhorned beetles.</title>
        <authorList>
            <person name="Shin N.R."/>
            <person name="Okamura Y."/>
            <person name="Kirsch R."/>
            <person name="Pauchet Y."/>
        </authorList>
    </citation>
    <scope>NUCLEOTIDE SEQUENCE</scope>
    <source>
        <strain evidence="1">AMC_N1</strain>
    </source>
</reference>
<dbReference type="Gene3D" id="3.40.50.1820">
    <property type="entry name" value="alpha/beta hydrolase"/>
    <property type="match status" value="1"/>
</dbReference>